<evidence type="ECO:0000313" key="1">
    <source>
        <dbReference type="EMBL" id="AFZ05153.1"/>
    </source>
</evidence>
<dbReference type="Proteomes" id="UP000010478">
    <property type="component" value="Chromosome"/>
</dbReference>
<keyword evidence="2" id="KW-1185">Reference proteome</keyword>
<sequence>MKTLPSKGFRRRLRPPLMLISLRAENQLSKIAKTLTGQGNDRLYEIIGVSAI</sequence>
<gene>
    <name evidence="1" type="ORF">Osc7112_0558</name>
</gene>
<dbReference type="EMBL" id="CP003614">
    <property type="protein sequence ID" value="AFZ05153.1"/>
    <property type="molecule type" value="Genomic_DNA"/>
</dbReference>
<name>K9VAP3_9CYAN</name>
<protein>
    <submittedName>
        <fullName evidence="1">Uncharacterized protein</fullName>
    </submittedName>
</protein>
<organism evidence="1 2">
    <name type="scientific">Phormidium nigroviride PCC 7112</name>
    <dbReference type="NCBI Taxonomy" id="179408"/>
    <lineage>
        <taxon>Bacteria</taxon>
        <taxon>Bacillati</taxon>
        <taxon>Cyanobacteriota</taxon>
        <taxon>Cyanophyceae</taxon>
        <taxon>Oscillatoriophycideae</taxon>
        <taxon>Oscillatoriales</taxon>
        <taxon>Oscillatoriaceae</taxon>
        <taxon>Phormidium</taxon>
    </lineage>
</organism>
<accession>K9VAP3</accession>
<evidence type="ECO:0000313" key="2">
    <source>
        <dbReference type="Proteomes" id="UP000010478"/>
    </source>
</evidence>
<dbReference type="HOGENOM" id="CLU_3082573_0_0_3"/>
<proteinExistence type="predicted"/>
<dbReference type="AlphaFoldDB" id="K9VAP3"/>
<reference evidence="1 2" key="1">
    <citation type="submission" date="2012-05" db="EMBL/GenBank/DDBJ databases">
        <title>Finished chromosome of genome of Oscillatoria sp. PCC 7112.</title>
        <authorList>
            <consortium name="US DOE Joint Genome Institute"/>
            <person name="Gugger M."/>
            <person name="Coursin T."/>
            <person name="Rippka R."/>
            <person name="Tandeau De Marsac N."/>
            <person name="Huntemann M."/>
            <person name="Wei C.-L."/>
            <person name="Han J."/>
            <person name="Detter J.C."/>
            <person name="Han C."/>
            <person name="Tapia R."/>
            <person name="Davenport K."/>
            <person name="Daligault H."/>
            <person name="Erkkila T."/>
            <person name="Gu W."/>
            <person name="Munk A.C.C."/>
            <person name="Teshima H."/>
            <person name="Xu Y."/>
            <person name="Chain P."/>
            <person name="Chen A."/>
            <person name="Krypides N."/>
            <person name="Mavromatis K."/>
            <person name="Markowitz V."/>
            <person name="Szeto E."/>
            <person name="Ivanova N."/>
            <person name="Mikhailova N."/>
            <person name="Ovchinnikova G."/>
            <person name="Pagani I."/>
            <person name="Pati A."/>
            <person name="Goodwin L."/>
            <person name="Peters L."/>
            <person name="Pitluck S."/>
            <person name="Woyke T."/>
            <person name="Kerfeld C."/>
        </authorList>
    </citation>
    <scope>NUCLEOTIDE SEQUENCE [LARGE SCALE GENOMIC DNA]</scope>
    <source>
        <strain evidence="1 2">PCC 7112</strain>
    </source>
</reference>
<dbReference type="KEGG" id="oni:Osc7112_0558"/>